<dbReference type="Proteomes" id="UP000029964">
    <property type="component" value="Unassembled WGS sequence"/>
</dbReference>
<reference evidence="4" key="1">
    <citation type="journal article" date="2014" name="Genome Announc.">
        <title>Genome sequence and annotation of Acremonium chrysogenum, producer of the beta-lactam antibiotic cephalosporin C.</title>
        <authorList>
            <person name="Terfehr D."/>
            <person name="Dahlmann T.A."/>
            <person name="Specht T."/>
            <person name="Zadra I."/>
            <person name="Kuernsteiner H."/>
            <person name="Kueck U."/>
        </authorList>
    </citation>
    <scope>NUCLEOTIDE SEQUENCE [LARGE SCALE GENOMIC DNA]</scope>
    <source>
        <strain evidence="4">ATCC 11550 / CBS 779.69 / DSM 880 / IAM 14645 / JCM 23072 / IMI 49137</strain>
    </source>
</reference>
<dbReference type="OrthoDB" id="5359231at2759"/>
<sequence>MSLADLPHDVMLIILAELALEDHFWLSMTCRHFHFVIHSDEICRITLRRMARFSAEFGEAQYQHQKPGQYALAWRRLVKRRLAVQTATPFHFSVVAAAVRFILGNGALVYKPDESLIRILFLDGSGDEEVQINPLRLLAKAFPDLGRPLAARCFADPLYYSDGVASFLFETGGQQRLVFCDVKRKIILGAHHVERSNSIFVRNNGKYLYFGFRDKLPGDRWVWIVRGYNFLRRSWMPGQRLPMDFSGAELGQNVCFEIVDGYLYGVSSAASPLQPGTSRGLDSFYCIFRLRLGDPSPSSRQDLPKRFSWRRPWSEGYVDLRYNDLKLVKDDEKGCLTIYETRKEWMPTGHTERNCYRKEISDDNFSADQKSPPPSFSLDRLPSGVPGLEPYVETFRGPDVHTGDSGLELGKGDDTKLYAHAYHAATRTFVDIVGDPSSSGSDPEQLRLRFRPMAPCSGGSPSNWSLRGDIPVESPHLRFWPPEPTPGRHDPTLDLIRTLMNPKKGPIEKVRWAADEKFFAFSPVVRGTSQPSALILVSFDPRLRLHGLQKVGGLHQRPVPQSLMDLAPHMNSAESHWASTVQPFYLMIRAPDGQRYGFDLTY</sequence>
<dbReference type="Pfam" id="PF00646">
    <property type="entry name" value="F-box"/>
    <property type="match status" value="1"/>
</dbReference>
<proteinExistence type="predicted"/>
<dbReference type="InterPro" id="IPR001810">
    <property type="entry name" value="F-box_dom"/>
</dbReference>
<evidence type="ECO:0000256" key="1">
    <source>
        <dbReference type="SAM" id="MobiDB-lite"/>
    </source>
</evidence>
<dbReference type="AlphaFoldDB" id="A0A086T798"/>
<feature type="domain" description="F-box" evidence="2">
    <location>
        <begin position="1"/>
        <end position="50"/>
    </location>
</feature>
<dbReference type="PROSITE" id="PS50181">
    <property type="entry name" value="FBOX"/>
    <property type="match status" value="1"/>
</dbReference>
<accession>A0A086T798</accession>
<dbReference type="EMBL" id="JPKY01000035">
    <property type="protein sequence ID" value="KFH45230.1"/>
    <property type="molecule type" value="Genomic_DNA"/>
</dbReference>
<organism evidence="3 4">
    <name type="scientific">Hapsidospora chrysogenum (strain ATCC 11550 / CBS 779.69 / DSM 880 / IAM 14645 / JCM 23072 / IMI 49137)</name>
    <name type="common">Acremonium chrysogenum</name>
    <dbReference type="NCBI Taxonomy" id="857340"/>
    <lineage>
        <taxon>Eukaryota</taxon>
        <taxon>Fungi</taxon>
        <taxon>Dikarya</taxon>
        <taxon>Ascomycota</taxon>
        <taxon>Pezizomycotina</taxon>
        <taxon>Sordariomycetes</taxon>
        <taxon>Hypocreomycetidae</taxon>
        <taxon>Hypocreales</taxon>
        <taxon>Bionectriaceae</taxon>
        <taxon>Hapsidospora</taxon>
    </lineage>
</organism>
<evidence type="ECO:0000259" key="2">
    <source>
        <dbReference type="PROSITE" id="PS50181"/>
    </source>
</evidence>
<keyword evidence="4" id="KW-1185">Reference proteome</keyword>
<dbReference type="SUPFAM" id="SSF81383">
    <property type="entry name" value="F-box domain"/>
    <property type="match status" value="1"/>
</dbReference>
<dbReference type="STRING" id="857340.A0A086T798"/>
<comment type="caution">
    <text evidence="3">The sequence shown here is derived from an EMBL/GenBank/DDBJ whole genome shotgun (WGS) entry which is preliminary data.</text>
</comment>
<dbReference type="HOGENOM" id="CLU_015634_0_0_1"/>
<name>A0A086T798_HAPC1</name>
<gene>
    <name evidence="3" type="ORF">ACRE_039650</name>
</gene>
<evidence type="ECO:0000313" key="3">
    <source>
        <dbReference type="EMBL" id="KFH45230.1"/>
    </source>
</evidence>
<evidence type="ECO:0000313" key="4">
    <source>
        <dbReference type="Proteomes" id="UP000029964"/>
    </source>
</evidence>
<protein>
    <recommendedName>
        <fullName evidence="2">F-box domain-containing protein</fullName>
    </recommendedName>
</protein>
<feature type="region of interest" description="Disordered" evidence="1">
    <location>
        <begin position="363"/>
        <end position="383"/>
    </location>
</feature>
<dbReference type="InterPro" id="IPR036047">
    <property type="entry name" value="F-box-like_dom_sf"/>
</dbReference>